<gene>
    <name evidence="2" type="ORF">IGX34_16780</name>
</gene>
<reference evidence="2 3" key="1">
    <citation type="submission" date="2020-09" db="EMBL/GenBank/DDBJ databases">
        <title>Dyella sp. 7MK23 isolated from forest soil.</title>
        <authorList>
            <person name="Fu J."/>
        </authorList>
    </citation>
    <scope>NUCLEOTIDE SEQUENCE [LARGE SCALE GENOMIC DNA]</scope>
    <source>
        <strain evidence="2 3">7MK23</strain>
    </source>
</reference>
<proteinExistence type="predicted"/>
<dbReference type="InterPro" id="IPR001920">
    <property type="entry name" value="Asp/Glu_race"/>
</dbReference>
<comment type="caution">
    <text evidence="2">The sequence shown here is derived from an EMBL/GenBank/DDBJ whole genome shotgun (WGS) entry which is preliminary data.</text>
</comment>
<dbReference type="Gene3D" id="3.40.50.1860">
    <property type="match status" value="2"/>
</dbReference>
<dbReference type="PROSITE" id="PS00924">
    <property type="entry name" value="ASP_GLU_RACEMASE_2"/>
    <property type="match status" value="1"/>
</dbReference>
<dbReference type="EMBL" id="JACZZA010000011">
    <property type="protein sequence ID" value="MBE1162041.1"/>
    <property type="molecule type" value="Genomic_DNA"/>
</dbReference>
<evidence type="ECO:0000313" key="3">
    <source>
        <dbReference type="Proteomes" id="UP000651010"/>
    </source>
</evidence>
<dbReference type="PANTHER" id="PTHR21198">
    <property type="entry name" value="GLUTAMATE RACEMASE"/>
    <property type="match status" value="1"/>
</dbReference>
<name>A0ABR9GDB5_9GAMM</name>
<protein>
    <submittedName>
        <fullName evidence="2">Aspartate/glutamate racemase family protein</fullName>
    </submittedName>
</protein>
<accession>A0ABR9GDB5</accession>
<dbReference type="InterPro" id="IPR033134">
    <property type="entry name" value="Asp/Glu_racemase_AS_2"/>
</dbReference>
<dbReference type="PANTHER" id="PTHR21198:SF7">
    <property type="entry name" value="ASPARTATE-GLUTAMATE RACEMASE FAMILY"/>
    <property type="match status" value="1"/>
</dbReference>
<dbReference type="Proteomes" id="UP000651010">
    <property type="component" value="Unassembled WGS sequence"/>
</dbReference>
<keyword evidence="1" id="KW-0413">Isomerase</keyword>
<organism evidence="2 3">
    <name type="scientific">Dyella acidiphila</name>
    <dbReference type="NCBI Taxonomy" id="2775866"/>
    <lineage>
        <taxon>Bacteria</taxon>
        <taxon>Pseudomonadati</taxon>
        <taxon>Pseudomonadota</taxon>
        <taxon>Gammaproteobacteria</taxon>
        <taxon>Lysobacterales</taxon>
        <taxon>Rhodanobacteraceae</taxon>
        <taxon>Dyella</taxon>
    </lineage>
</organism>
<dbReference type="SUPFAM" id="SSF53681">
    <property type="entry name" value="Aspartate/glutamate racemase"/>
    <property type="match status" value="1"/>
</dbReference>
<evidence type="ECO:0000256" key="1">
    <source>
        <dbReference type="ARBA" id="ARBA00023235"/>
    </source>
</evidence>
<dbReference type="Pfam" id="PF01177">
    <property type="entry name" value="Asp_Glu_race"/>
    <property type="match status" value="1"/>
</dbReference>
<dbReference type="InterPro" id="IPR015942">
    <property type="entry name" value="Asp/Glu/hydantoin_racemase"/>
</dbReference>
<dbReference type="RefSeq" id="WP_192556873.1">
    <property type="nucleotide sequence ID" value="NZ_JACZZA010000011.1"/>
</dbReference>
<sequence length="311" mass="32977">MRIFTDHAAVQGAVAEAEARMAAVAAAHARRGIPCTDQVFDDEIWLLAPPQASAPALLLIGGMGPQAGLRAFAQTCARFAQSRRIVLLQACSIPDRSQAVRAGLAGEIAGMRARQSVVQALTGAVQHVRELAQTASADLIVLCNTAHHFLGHVPLPPRTRLIDLVDAAAQHCRGMASAIVLSTYGTRVSGLYLRSLAQQHVHCLTPPAEMEALLADLVYRGIKAMNPDYAVAMLPVLLQQLAQWAPHADGLICGCTEIPLLLGAAHDVHAPWPLIDPLSCALACLEEDAGATAAHPLPLGEEMGHAMHYRS</sequence>
<keyword evidence="3" id="KW-1185">Reference proteome</keyword>
<evidence type="ECO:0000313" key="2">
    <source>
        <dbReference type="EMBL" id="MBE1162041.1"/>
    </source>
</evidence>